<dbReference type="InterPro" id="IPR021130">
    <property type="entry name" value="PRib-ATP_PPHydrolase-like"/>
</dbReference>
<sequence length="133" mass="14924">MSKDWADDIRNMHTHYGVHPVIDKMDADTLKKFLEFRINFLNEELTELRTAETAEDVVDALIDLCVVAIGTLDGFAVDSHKAWDEVLKANMSKKTGIKASRPNPLGLPDLIKPEGWVGPSHSNNYGFLRKIFG</sequence>
<evidence type="ECO:0000313" key="1">
    <source>
        <dbReference type="EMBL" id="CAB5221438.1"/>
    </source>
</evidence>
<dbReference type="GO" id="GO:0016787">
    <property type="term" value="F:hydrolase activity"/>
    <property type="evidence" value="ECO:0007669"/>
    <property type="project" value="UniProtKB-KW"/>
</dbReference>
<dbReference type="InterPro" id="IPR033653">
    <property type="entry name" value="NTP-PPase_DR2231-like"/>
</dbReference>
<proteinExistence type="predicted"/>
<dbReference type="Gene3D" id="1.10.3420.10">
    <property type="entry name" value="putative ntp pyrophosphohydrolase like domain"/>
    <property type="match status" value="1"/>
</dbReference>
<organism evidence="1">
    <name type="scientific">uncultured Caudovirales phage</name>
    <dbReference type="NCBI Taxonomy" id="2100421"/>
    <lineage>
        <taxon>Viruses</taxon>
        <taxon>Duplodnaviria</taxon>
        <taxon>Heunggongvirae</taxon>
        <taxon>Uroviricota</taxon>
        <taxon>Caudoviricetes</taxon>
        <taxon>Peduoviridae</taxon>
        <taxon>Maltschvirus</taxon>
        <taxon>Maltschvirus maltsch</taxon>
    </lineage>
</organism>
<protein>
    <submittedName>
        <fullName evidence="1">NTP pyrophosphohydrolase, DR2231-like</fullName>
    </submittedName>
</protein>
<gene>
    <name evidence="1" type="ORF">UFOVP247_165</name>
</gene>
<dbReference type="Pfam" id="PF01503">
    <property type="entry name" value="PRA-PH"/>
    <property type="match status" value="1"/>
</dbReference>
<reference evidence="1" key="1">
    <citation type="submission" date="2020-05" db="EMBL/GenBank/DDBJ databases">
        <authorList>
            <person name="Chiriac C."/>
            <person name="Salcher M."/>
            <person name="Ghai R."/>
            <person name="Kavagutti S V."/>
        </authorList>
    </citation>
    <scope>NUCLEOTIDE SEQUENCE</scope>
</reference>
<dbReference type="InterPro" id="IPR023292">
    <property type="entry name" value="NTP_PyroPHydrolase-like_dom_sf"/>
</dbReference>
<keyword evidence="1" id="KW-0378">Hydrolase</keyword>
<dbReference type="CDD" id="cd11530">
    <property type="entry name" value="NTP-PPase_DR2231_like"/>
    <property type="match status" value="1"/>
</dbReference>
<accession>A0A6J7WX60</accession>
<dbReference type="EMBL" id="LR798288">
    <property type="protein sequence ID" value="CAB5221438.1"/>
    <property type="molecule type" value="Genomic_DNA"/>
</dbReference>
<name>A0A6J7WX60_9CAUD</name>